<dbReference type="AlphaFoldDB" id="A0A7Z0WED0"/>
<keyword evidence="1" id="KW-1133">Transmembrane helix</keyword>
<gene>
    <name evidence="2" type="ORF">BLA60_36800</name>
</gene>
<keyword evidence="1" id="KW-0472">Membrane</keyword>
<accession>A0A7Z0WED0</accession>
<comment type="caution">
    <text evidence="2">The sequence shown here is derived from an EMBL/GenBank/DDBJ whole genome shotgun (WGS) entry which is preliminary data.</text>
</comment>
<dbReference type="RefSeq" id="WP_075137693.1">
    <property type="nucleotide sequence ID" value="NZ_MSIF01000030.1"/>
</dbReference>
<name>A0A7Z0WED0_9PSEU</name>
<feature type="transmembrane region" description="Helical" evidence="1">
    <location>
        <begin position="15"/>
        <end position="35"/>
    </location>
</feature>
<organism evidence="2 3">
    <name type="scientific">Actinophytocola xinjiangensis</name>
    <dbReference type="NCBI Taxonomy" id="485602"/>
    <lineage>
        <taxon>Bacteria</taxon>
        <taxon>Bacillati</taxon>
        <taxon>Actinomycetota</taxon>
        <taxon>Actinomycetes</taxon>
        <taxon>Pseudonocardiales</taxon>
        <taxon>Pseudonocardiaceae</taxon>
    </lineage>
</organism>
<evidence type="ECO:0008006" key="4">
    <source>
        <dbReference type="Google" id="ProtNLM"/>
    </source>
</evidence>
<evidence type="ECO:0000313" key="3">
    <source>
        <dbReference type="Proteomes" id="UP000185696"/>
    </source>
</evidence>
<sequence>MDATVGLGGATTTRAVLRVEYGIALGVCVALMALHLGEVRWLPAVLLFAGIDVVGYLPGLLAHQRRRTDLIHRAYYVLYNLTHSFATHAALIGLWVLVAGWEWALLAIPIHLLGDRALFGTSLKPFAEPFEADK</sequence>
<reference evidence="2 3" key="1">
    <citation type="submission" date="2016-12" db="EMBL/GenBank/DDBJ databases">
        <title>The draft genome sequence of Actinophytocola xinjiangensis.</title>
        <authorList>
            <person name="Wang W."/>
            <person name="Yuan L."/>
        </authorList>
    </citation>
    <scope>NUCLEOTIDE SEQUENCE [LARGE SCALE GENOMIC DNA]</scope>
    <source>
        <strain evidence="2 3">CGMCC 4.4663</strain>
    </source>
</reference>
<feature type="transmembrane region" description="Helical" evidence="1">
    <location>
        <begin position="41"/>
        <end position="62"/>
    </location>
</feature>
<keyword evidence="3" id="KW-1185">Reference proteome</keyword>
<dbReference type="Proteomes" id="UP000185696">
    <property type="component" value="Unassembled WGS sequence"/>
</dbReference>
<evidence type="ECO:0000256" key="1">
    <source>
        <dbReference type="SAM" id="Phobius"/>
    </source>
</evidence>
<feature type="transmembrane region" description="Helical" evidence="1">
    <location>
        <begin position="74"/>
        <end position="98"/>
    </location>
</feature>
<evidence type="ECO:0000313" key="2">
    <source>
        <dbReference type="EMBL" id="OLF05380.1"/>
    </source>
</evidence>
<protein>
    <recommendedName>
        <fullName evidence="4">Integral membrane protein</fullName>
    </recommendedName>
</protein>
<keyword evidence="1" id="KW-0812">Transmembrane</keyword>
<proteinExistence type="predicted"/>
<dbReference type="OrthoDB" id="4548241at2"/>
<dbReference type="EMBL" id="MSIF01000030">
    <property type="protein sequence ID" value="OLF05380.1"/>
    <property type="molecule type" value="Genomic_DNA"/>
</dbReference>